<dbReference type="Proteomes" id="UP000606008">
    <property type="component" value="Unassembled WGS sequence"/>
</dbReference>
<sequence length="410" mass="48371">MNQGKSDKFPFKLATLYKPADNDLTKQWVVEYHIWHITEKKLKRKRVVLAQPTVKERLQAAADHIKVLNQALKTGKAFTGEKPVDEEPWRVPLKRNRLPDVKAVPEKIAANRPIIPAIVEYLAFVKKTLARNTHTGYKTSLYSLMNYLNRHNRSNIFLGHFDQLEALTYLDEVITVEGNGNRTRNNRLNDASVFFNYYISRDQRTRSLVNPFENLNLLPYLKHKHQAYSKRQQADYRKACQDLGYPQLLLFVRFIYYTLARPNEEVRRLKIRDLREKVIYITAESAKTSEGDYIAIPGPLARLIEEFKLKTYPDHYYVFSYNDEPGPELLGPKYMYRRHMKVLEKMELTDTNHDVYSWKHTGAVALWEATKDIELVRRQCRHKDMKQTIEYLRDLGVHADNEKIHQFPEF</sequence>
<dbReference type="SUPFAM" id="SSF56349">
    <property type="entry name" value="DNA breaking-rejoining enzymes"/>
    <property type="match status" value="1"/>
</dbReference>
<proteinExistence type="predicted"/>
<gene>
    <name evidence="3" type="ORF">F7231_26775</name>
</gene>
<protein>
    <submittedName>
        <fullName evidence="3">Tyrosine-type recombinase/integrase</fullName>
    </submittedName>
</protein>
<dbReference type="RefSeq" id="WP_166694315.1">
    <property type="nucleotide sequence ID" value="NZ_WAEL01000015.1"/>
</dbReference>
<keyword evidence="1" id="KW-0238">DNA-binding</keyword>
<reference evidence="4" key="1">
    <citation type="submission" date="2019-09" db="EMBL/GenBank/DDBJ databases">
        <authorList>
            <person name="Jung D.-H."/>
        </authorList>
    </citation>
    <scope>NUCLEOTIDE SEQUENCE [LARGE SCALE GENOMIC DNA]</scope>
    <source>
        <strain evidence="4">JA-25</strain>
    </source>
</reference>
<evidence type="ECO:0000313" key="3">
    <source>
        <dbReference type="EMBL" id="NID13802.1"/>
    </source>
</evidence>
<dbReference type="Gene3D" id="1.10.150.130">
    <property type="match status" value="1"/>
</dbReference>
<dbReference type="EMBL" id="WAEL01000015">
    <property type="protein sequence ID" value="NID13802.1"/>
    <property type="molecule type" value="Genomic_DNA"/>
</dbReference>
<dbReference type="InterPro" id="IPR013762">
    <property type="entry name" value="Integrase-like_cat_sf"/>
</dbReference>
<name>A0ABX0QSD9_9BACT</name>
<evidence type="ECO:0000256" key="1">
    <source>
        <dbReference type="ARBA" id="ARBA00023125"/>
    </source>
</evidence>
<dbReference type="InterPro" id="IPR010998">
    <property type="entry name" value="Integrase_recombinase_N"/>
</dbReference>
<dbReference type="Gene3D" id="1.10.443.10">
    <property type="entry name" value="Intergrase catalytic core"/>
    <property type="match status" value="1"/>
</dbReference>
<keyword evidence="2" id="KW-0233">DNA recombination</keyword>
<evidence type="ECO:0000256" key="2">
    <source>
        <dbReference type="ARBA" id="ARBA00023172"/>
    </source>
</evidence>
<organism evidence="3 4">
    <name type="scientific">Fibrivirga algicola</name>
    <dbReference type="NCBI Taxonomy" id="2950420"/>
    <lineage>
        <taxon>Bacteria</taxon>
        <taxon>Pseudomonadati</taxon>
        <taxon>Bacteroidota</taxon>
        <taxon>Cytophagia</taxon>
        <taxon>Cytophagales</taxon>
        <taxon>Spirosomataceae</taxon>
        <taxon>Fibrivirga</taxon>
    </lineage>
</organism>
<reference evidence="4" key="2">
    <citation type="submission" date="2023-07" db="EMBL/GenBank/DDBJ databases">
        <authorList>
            <person name="Jung D.-H."/>
        </authorList>
    </citation>
    <scope>NUCLEOTIDE SEQUENCE [LARGE SCALE GENOMIC DNA]</scope>
    <source>
        <strain evidence="4">JA-25</strain>
    </source>
</reference>
<comment type="caution">
    <text evidence="3">The sequence shown here is derived from an EMBL/GenBank/DDBJ whole genome shotgun (WGS) entry which is preliminary data.</text>
</comment>
<dbReference type="InterPro" id="IPR011010">
    <property type="entry name" value="DNA_brk_join_enz"/>
</dbReference>
<accession>A0ABX0QSD9</accession>
<evidence type="ECO:0000313" key="4">
    <source>
        <dbReference type="Proteomes" id="UP000606008"/>
    </source>
</evidence>
<keyword evidence="4" id="KW-1185">Reference proteome</keyword>